<proteinExistence type="predicted"/>
<organism evidence="1 2">
    <name type="scientific">Archangium lansingense</name>
    <dbReference type="NCBI Taxonomy" id="2995310"/>
    <lineage>
        <taxon>Bacteria</taxon>
        <taxon>Pseudomonadati</taxon>
        <taxon>Myxococcota</taxon>
        <taxon>Myxococcia</taxon>
        <taxon>Myxococcales</taxon>
        <taxon>Cystobacterineae</taxon>
        <taxon>Archangiaceae</taxon>
        <taxon>Archangium</taxon>
    </lineage>
</organism>
<dbReference type="PANTHER" id="PTHR44147">
    <property type="entry name" value="DEHYDROGENASE/REDUCTASE SDR FAMILY MEMBER 1"/>
    <property type="match status" value="1"/>
</dbReference>
<dbReference type="PANTHER" id="PTHR44147:SF2">
    <property type="entry name" value="DEHYDROGENASE_REDUCTASE SDR FAMILY MEMBER 1"/>
    <property type="match status" value="1"/>
</dbReference>
<dbReference type="Proteomes" id="UP001207654">
    <property type="component" value="Unassembled WGS sequence"/>
</dbReference>
<reference evidence="1 2" key="1">
    <citation type="submission" date="2022-11" db="EMBL/GenBank/DDBJ databases">
        <title>Minimal conservation of predation-associated metabolite biosynthetic gene clusters underscores biosynthetic potential of Myxococcota including descriptions for ten novel species: Archangium lansinium sp. nov., Myxococcus landrumus sp. nov., Nannocystis bai.</title>
        <authorList>
            <person name="Ahearne A."/>
            <person name="Stevens C."/>
            <person name="Phillips K."/>
        </authorList>
    </citation>
    <scope>NUCLEOTIDE SEQUENCE [LARGE SCALE GENOMIC DNA]</scope>
    <source>
        <strain evidence="1 2">MIWBW</strain>
    </source>
</reference>
<dbReference type="Pfam" id="PF00106">
    <property type="entry name" value="adh_short"/>
    <property type="match status" value="1"/>
</dbReference>
<dbReference type="RefSeq" id="WP_267533531.1">
    <property type="nucleotide sequence ID" value="NZ_JAPNKA010000001.1"/>
</dbReference>
<accession>A0ABT3ZZT9</accession>
<dbReference type="EMBL" id="JAPNKA010000001">
    <property type="protein sequence ID" value="MCY1074569.1"/>
    <property type="molecule type" value="Genomic_DNA"/>
</dbReference>
<comment type="caution">
    <text evidence="1">The sequence shown here is derived from an EMBL/GenBank/DDBJ whole genome shotgun (WGS) entry which is preliminary data.</text>
</comment>
<evidence type="ECO:0000313" key="2">
    <source>
        <dbReference type="Proteomes" id="UP001207654"/>
    </source>
</evidence>
<protein>
    <submittedName>
        <fullName evidence="1">SDR family oxidoreductase</fullName>
    </submittedName>
</protein>
<keyword evidence="2" id="KW-1185">Reference proteome</keyword>
<dbReference type="NCBIfam" id="NF006159">
    <property type="entry name" value="PRK08303.1"/>
    <property type="match status" value="1"/>
</dbReference>
<name>A0ABT3ZZT9_9BACT</name>
<dbReference type="InterPro" id="IPR002347">
    <property type="entry name" value="SDR_fam"/>
</dbReference>
<gene>
    <name evidence="1" type="ORF">OV287_08725</name>
</gene>
<sequence length="310" mass="33797">MAKPLAGKIAVVAGATRGAGRGIATALGEAGATVYCTGRSVPGNPGMKNRPETINETAELVTARGGKGIPLRVDHTVASEVSSLFERVGEFDILINDIWGGDELVEWGKKLWETKLEDGLLLIDRAIKTHIITSYYGLPRLRSGGLVVEITDGDAYFYRGHFFYDLVKTSVIRMAFGLSQELKGRGITSVAVTPGFLRSEWMLDNFGVTEANWRDAAKKVKSFIASETPLFVGRGIAALAADPNVAAKNGRVIASWDLGDEYGVTDADGSRPHFVRWLRENEPTVAEAWKKLDDTFYSYWGSMPYEMPGS</sequence>
<evidence type="ECO:0000313" key="1">
    <source>
        <dbReference type="EMBL" id="MCY1074569.1"/>
    </source>
</evidence>
<dbReference type="InterPro" id="IPR036291">
    <property type="entry name" value="NAD(P)-bd_dom_sf"/>
</dbReference>
<dbReference type="Gene3D" id="3.40.50.720">
    <property type="entry name" value="NAD(P)-binding Rossmann-like Domain"/>
    <property type="match status" value="1"/>
</dbReference>
<dbReference type="SUPFAM" id="SSF51735">
    <property type="entry name" value="NAD(P)-binding Rossmann-fold domains"/>
    <property type="match status" value="1"/>
</dbReference>
<dbReference type="PRINTS" id="PR00081">
    <property type="entry name" value="GDHRDH"/>
</dbReference>